<organism evidence="11 12">
    <name type="scientific">Entamoeba histolytica</name>
    <dbReference type="NCBI Taxonomy" id="5759"/>
    <lineage>
        <taxon>Eukaryota</taxon>
        <taxon>Amoebozoa</taxon>
        <taxon>Evosea</taxon>
        <taxon>Archamoebae</taxon>
        <taxon>Mastigamoebida</taxon>
        <taxon>Entamoebidae</taxon>
        <taxon>Entamoeba</taxon>
    </lineage>
</organism>
<evidence type="ECO:0000313" key="11">
    <source>
        <dbReference type="EMBL" id="GAT99363.1"/>
    </source>
</evidence>
<comment type="caution">
    <text evidence="11">The sequence shown here is derived from an EMBL/GenBank/DDBJ whole genome shotgun (WGS) entry which is preliminary data.</text>
</comment>
<dbReference type="EMBL" id="BDEQ01000001">
    <property type="protein sequence ID" value="GAT99363.1"/>
    <property type="molecule type" value="Genomic_DNA"/>
</dbReference>
<keyword evidence="7 9" id="KW-0472">Membrane</keyword>
<dbReference type="VEuPathDB" id="AmoebaDB:EHI5A_172360"/>
<feature type="transmembrane region" description="Helical" evidence="9">
    <location>
        <begin position="191"/>
        <end position="213"/>
    </location>
</feature>
<dbReference type="Gene3D" id="1.20.58.400">
    <property type="entry name" value="t-snare proteins"/>
    <property type="match status" value="1"/>
</dbReference>
<dbReference type="VEuPathDB" id="AmoebaDB:KM1_222420"/>
<dbReference type="GO" id="GO:0005789">
    <property type="term" value="C:endoplasmic reticulum membrane"/>
    <property type="evidence" value="ECO:0007669"/>
    <property type="project" value="TreeGrafter"/>
</dbReference>
<evidence type="ECO:0000256" key="9">
    <source>
        <dbReference type="SAM" id="Phobius"/>
    </source>
</evidence>
<dbReference type="InterPro" id="IPR038407">
    <property type="entry name" value="v-SNARE_N_sf"/>
</dbReference>
<evidence type="ECO:0000256" key="6">
    <source>
        <dbReference type="ARBA" id="ARBA00023054"/>
    </source>
</evidence>
<keyword evidence="2" id="KW-0813">Transport</keyword>
<dbReference type="VEuPathDB" id="AmoebaDB:EHI8A_181290"/>
<dbReference type="AlphaFoldDB" id="A0A5K1VS83"/>
<evidence type="ECO:0000256" key="3">
    <source>
        <dbReference type="ARBA" id="ARBA00022692"/>
    </source>
</evidence>
<dbReference type="Pfam" id="PF12352">
    <property type="entry name" value="V-SNARE_C"/>
    <property type="match status" value="1"/>
</dbReference>
<dbReference type="VEuPathDB" id="AmoebaDB:EHI7A_130550"/>
<keyword evidence="4" id="KW-0653">Protein transport</keyword>
<dbReference type="GO" id="GO:0000149">
    <property type="term" value="F:SNARE binding"/>
    <property type="evidence" value="ECO:0007669"/>
    <property type="project" value="TreeGrafter"/>
</dbReference>
<dbReference type="PANTHER" id="PTHR21230">
    <property type="entry name" value="VESICLE TRANSPORT V-SNARE PROTEIN VTI1-RELATED"/>
    <property type="match status" value="1"/>
</dbReference>
<evidence type="ECO:0000313" key="12">
    <source>
        <dbReference type="Proteomes" id="UP000078387"/>
    </source>
</evidence>
<dbReference type="GO" id="GO:0031201">
    <property type="term" value="C:SNARE complex"/>
    <property type="evidence" value="ECO:0007669"/>
    <property type="project" value="TreeGrafter"/>
</dbReference>
<keyword evidence="5 9" id="KW-1133">Transmembrane helix</keyword>
<name>A0A5K1VS83_ENTHI</name>
<sequence length="214" mass="24061">MSGYSPEIDDYLTELKTNIKQGNDEIEAMKGTKGDEHNNRYNQTKRRFENARNILSSLKIESRRMEKEGNPKLADFNAEVKQLEGELNAATQKLTKELSTDKKEVNVDDLNADEALGLAVQIQEEDKNHLDNAINQINDAKQIGGTISLQLDQQNEQLDHCIELVDEIDSTLDIANKELNGIARRLATDKIIMVLIIVCVLVIIGCSVLYIFFG</sequence>
<dbReference type="PANTHER" id="PTHR21230:SF79">
    <property type="entry name" value="T-SNARE COILED-COIL HOMOLOGY DOMAIN-CONTAINING PROTEIN"/>
    <property type="match status" value="1"/>
</dbReference>
<keyword evidence="6 8" id="KW-0175">Coiled coil</keyword>
<dbReference type="InterPro" id="IPR000727">
    <property type="entry name" value="T_SNARE_dom"/>
</dbReference>
<evidence type="ECO:0000256" key="1">
    <source>
        <dbReference type="ARBA" id="ARBA00004211"/>
    </source>
</evidence>
<dbReference type="GO" id="GO:0015031">
    <property type="term" value="P:protein transport"/>
    <property type="evidence" value="ECO:0007669"/>
    <property type="project" value="UniProtKB-KW"/>
</dbReference>
<dbReference type="VEuPathDB" id="AmoebaDB:EHI_116720"/>
<dbReference type="SUPFAM" id="SSF58038">
    <property type="entry name" value="SNARE fusion complex"/>
    <property type="match status" value="1"/>
</dbReference>
<feature type="coiled-coil region" evidence="8">
    <location>
        <begin position="12"/>
        <end position="100"/>
    </location>
</feature>
<dbReference type="PROSITE" id="PS50192">
    <property type="entry name" value="T_SNARE"/>
    <property type="match status" value="1"/>
</dbReference>
<evidence type="ECO:0000256" key="7">
    <source>
        <dbReference type="ARBA" id="ARBA00023136"/>
    </source>
</evidence>
<reference evidence="11 12" key="1">
    <citation type="submission" date="2016-05" db="EMBL/GenBank/DDBJ databases">
        <title>First whole genome sequencing of Entamoeba histolytica HM1:IMSS-clone-6.</title>
        <authorList>
            <person name="Mukherjee Avik.K."/>
            <person name="Izumyama S."/>
            <person name="Nakada-Tsukui K."/>
            <person name="Nozaki T."/>
        </authorList>
    </citation>
    <scope>NUCLEOTIDE SEQUENCE [LARGE SCALE GENOMIC DNA]</scope>
    <source>
        <strain evidence="11 12">HM1:IMSS clone 6</strain>
    </source>
</reference>
<feature type="domain" description="T-SNARE coiled-coil homology" evidence="10">
    <location>
        <begin position="120"/>
        <end position="182"/>
    </location>
</feature>
<comment type="subcellular location">
    <subcellularLocation>
        <location evidence="1">Membrane</location>
        <topology evidence="1">Single-pass type IV membrane protein</topology>
    </subcellularLocation>
</comment>
<dbReference type="GO" id="GO:0031902">
    <property type="term" value="C:late endosome membrane"/>
    <property type="evidence" value="ECO:0007669"/>
    <property type="project" value="TreeGrafter"/>
</dbReference>
<evidence type="ECO:0000259" key="10">
    <source>
        <dbReference type="PROSITE" id="PS50192"/>
    </source>
</evidence>
<dbReference type="Gene3D" id="1.20.5.110">
    <property type="match status" value="1"/>
</dbReference>
<accession>A0A5K1VS83</accession>
<evidence type="ECO:0000256" key="8">
    <source>
        <dbReference type="SAM" id="Coils"/>
    </source>
</evidence>
<evidence type="ECO:0000256" key="4">
    <source>
        <dbReference type="ARBA" id="ARBA00022927"/>
    </source>
</evidence>
<dbReference type="Proteomes" id="UP000078387">
    <property type="component" value="Unassembled WGS sequence"/>
</dbReference>
<protein>
    <recommendedName>
        <fullName evidence="10">t-SNARE coiled-coil homology domain-containing protein</fullName>
    </recommendedName>
</protein>
<dbReference type="GO" id="GO:0012507">
    <property type="term" value="C:ER to Golgi transport vesicle membrane"/>
    <property type="evidence" value="ECO:0007669"/>
    <property type="project" value="TreeGrafter"/>
</dbReference>
<gene>
    <name evidence="11" type="ORF">CL6EHI_116720</name>
</gene>
<dbReference type="GO" id="GO:0006906">
    <property type="term" value="P:vesicle fusion"/>
    <property type="evidence" value="ECO:0007669"/>
    <property type="project" value="TreeGrafter"/>
</dbReference>
<evidence type="ECO:0000256" key="5">
    <source>
        <dbReference type="ARBA" id="ARBA00022989"/>
    </source>
</evidence>
<dbReference type="OMA" id="DNGNRMM"/>
<dbReference type="GO" id="GO:0005484">
    <property type="term" value="F:SNAP receptor activity"/>
    <property type="evidence" value="ECO:0007669"/>
    <property type="project" value="TreeGrafter"/>
</dbReference>
<dbReference type="GO" id="GO:0005794">
    <property type="term" value="C:Golgi apparatus"/>
    <property type="evidence" value="ECO:0007669"/>
    <property type="project" value="TreeGrafter"/>
</dbReference>
<keyword evidence="3 9" id="KW-0812">Transmembrane</keyword>
<proteinExistence type="predicted"/>
<evidence type="ECO:0000256" key="2">
    <source>
        <dbReference type="ARBA" id="ARBA00022448"/>
    </source>
</evidence>